<organism evidence="10 11">
    <name type="scientific">Corynebacterium appendicis CIP 107643</name>
    <dbReference type="NCBI Taxonomy" id="1161099"/>
    <lineage>
        <taxon>Bacteria</taxon>
        <taxon>Bacillati</taxon>
        <taxon>Actinomycetota</taxon>
        <taxon>Actinomycetes</taxon>
        <taxon>Mycobacteriales</taxon>
        <taxon>Corynebacteriaceae</taxon>
        <taxon>Corynebacterium</taxon>
    </lineage>
</organism>
<keyword evidence="2 7" id="KW-0813">Transport</keyword>
<protein>
    <submittedName>
        <fullName evidence="10">Peptide/nickel transport system permease protein</fullName>
    </submittedName>
</protein>
<evidence type="ECO:0000256" key="7">
    <source>
        <dbReference type="RuleBase" id="RU363032"/>
    </source>
</evidence>
<evidence type="ECO:0000256" key="4">
    <source>
        <dbReference type="ARBA" id="ARBA00022692"/>
    </source>
</evidence>
<reference evidence="11" key="1">
    <citation type="submission" date="2017-01" db="EMBL/GenBank/DDBJ databases">
        <authorList>
            <person name="Varghese N."/>
            <person name="Submissions S."/>
        </authorList>
    </citation>
    <scope>NUCLEOTIDE SEQUENCE [LARGE SCALE GENOMIC DNA]</scope>
    <source>
        <strain evidence="11">DSM 44531</strain>
    </source>
</reference>
<evidence type="ECO:0000256" key="1">
    <source>
        <dbReference type="ARBA" id="ARBA00004651"/>
    </source>
</evidence>
<keyword evidence="11" id="KW-1185">Reference proteome</keyword>
<keyword evidence="3" id="KW-1003">Cell membrane</keyword>
<dbReference type="InterPro" id="IPR050366">
    <property type="entry name" value="BP-dependent_transpt_permease"/>
</dbReference>
<name>A0A1N7IVG5_9CORY</name>
<dbReference type="PROSITE" id="PS50928">
    <property type="entry name" value="ABC_TM1"/>
    <property type="match status" value="1"/>
</dbReference>
<dbReference type="GO" id="GO:0055085">
    <property type="term" value="P:transmembrane transport"/>
    <property type="evidence" value="ECO:0007669"/>
    <property type="project" value="InterPro"/>
</dbReference>
<evidence type="ECO:0000256" key="6">
    <source>
        <dbReference type="ARBA" id="ARBA00023136"/>
    </source>
</evidence>
<dbReference type="STRING" id="1161099.SAMN05444817_102155"/>
<feature type="compositionally biased region" description="Low complexity" evidence="8">
    <location>
        <begin position="22"/>
        <end position="39"/>
    </location>
</feature>
<feature type="region of interest" description="Disordered" evidence="8">
    <location>
        <begin position="337"/>
        <end position="370"/>
    </location>
</feature>
<dbReference type="Proteomes" id="UP000186292">
    <property type="component" value="Unassembled WGS sequence"/>
</dbReference>
<evidence type="ECO:0000313" key="10">
    <source>
        <dbReference type="EMBL" id="SIS41109.1"/>
    </source>
</evidence>
<keyword evidence="4 7" id="KW-0812">Transmembrane</keyword>
<keyword evidence="5 7" id="KW-1133">Transmembrane helix</keyword>
<dbReference type="SUPFAM" id="SSF161098">
    <property type="entry name" value="MetI-like"/>
    <property type="match status" value="1"/>
</dbReference>
<feature type="transmembrane region" description="Helical" evidence="7">
    <location>
        <begin position="180"/>
        <end position="204"/>
    </location>
</feature>
<feature type="transmembrane region" description="Helical" evidence="7">
    <location>
        <begin position="297"/>
        <end position="320"/>
    </location>
</feature>
<sequence>MTQPQNTGSESVESLKADKAAATEPAAAHTESSAAKSATGAPSDVRTGDELKASLSKPDPLLKRIWAQPEGKVGMILTGLVLLVALLGYFFTEQLTGYSTTEFLGLPFTSDGVFGTDNLGRSVASRFIGGGLILLITAFLATLLGMVVGTVLGMIAGYTGGATDAVIMRINDVLLAFPQLIFAMLAIVIFGPSATVLVLVIGLTHAPRIARVARSATQSVTNEDYIRAAQMYSVPHWKILTQEILPNITGPLSVEAGLRLTYSIGSIASLSFLGLGIQPPAADWGLMINENRIALSIQPWGVVLPVIAIAVLTIGTNMLADATARATASTATPIKRTGATIPSDRQDKVAPIINEDTRSRTTQAAPKENA</sequence>
<evidence type="ECO:0000256" key="5">
    <source>
        <dbReference type="ARBA" id="ARBA00022989"/>
    </source>
</evidence>
<dbReference type="CDD" id="cd06261">
    <property type="entry name" value="TM_PBP2"/>
    <property type="match status" value="1"/>
</dbReference>
<dbReference type="RefSeq" id="WP_084560479.1">
    <property type="nucleotide sequence ID" value="NZ_CP046976.1"/>
</dbReference>
<gene>
    <name evidence="10" type="ORF">SAMN05444817_102155</name>
</gene>
<evidence type="ECO:0000256" key="2">
    <source>
        <dbReference type="ARBA" id="ARBA00022448"/>
    </source>
</evidence>
<proteinExistence type="inferred from homology"/>
<accession>A0A1N7IVG5</accession>
<evidence type="ECO:0000256" key="8">
    <source>
        <dbReference type="SAM" id="MobiDB-lite"/>
    </source>
</evidence>
<dbReference type="Gene3D" id="1.10.3720.10">
    <property type="entry name" value="MetI-like"/>
    <property type="match status" value="1"/>
</dbReference>
<evidence type="ECO:0000259" key="9">
    <source>
        <dbReference type="PROSITE" id="PS50928"/>
    </source>
</evidence>
<keyword evidence="6 7" id="KW-0472">Membrane</keyword>
<feature type="transmembrane region" description="Helical" evidence="7">
    <location>
        <begin position="132"/>
        <end position="160"/>
    </location>
</feature>
<dbReference type="PANTHER" id="PTHR43386:SF25">
    <property type="entry name" value="PEPTIDE ABC TRANSPORTER PERMEASE PROTEIN"/>
    <property type="match status" value="1"/>
</dbReference>
<dbReference type="PANTHER" id="PTHR43386">
    <property type="entry name" value="OLIGOPEPTIDE TRANSPORT SYSTEM PERMEASE PROTEIN APPC"/>
    <property type="match status" value="1"/>
</dbReference>
<dbReference type="OrthoDB" id="9812701at2"/>
<feature type="compositionally biased region" description="Polar residues" evidence="8">
    <location>
        <begin position="1"/>
        <end position="12"/>
    </location>
</feature>
<dbReference type="EMBL" id="FTOF01000002">
    <property type="protein sequence ID" value="SIS41109.1"/>
    <property type="molecule type" value="Genomic_DNA"/>
</dbReference>
<comment type="subcellular location">
    <subcellularLocation>
        <location evidence="1 7">Cell membrane</location>
        <topology evidence="1 7">Multi-pass membrane protein</topology>
    </subcellularLocation>
</comment>
<evidence type="ECO:0000313" key="11">
    <source>
        <dbReference type="Proteomes" id="UP000186292"/>
    </source>
</evidence>
<feature type="region of interest" description="Disordered" evidence="8">
    <location>
        <begin position="1"/>
        <end position="50"/>
    </location>
</feature>
<feature type="domain" description="ABC transmembrane type-1" evidence="9">
    <location>
        <begin position="131"/>
        <end position="320"/>
    </location>
</feature>
<dbReference type="InterPro" id="IPR035906">
    <property type="entry name" value="MetI-like_sf"/>
</dbReference>
<comment type="similarity">
    <text evidence="7">Belongs to the binding-protein-dependent transport system permease family.</text>
</comment>
<feature type="transmembrane region" description="Helical" evidence="7">
    <location>
        <begin position="260"/>
        <end position="277"/>
    </location>
</feature>
<dbReference type="InterPro" id="IPR000515">
    <property type="entry name" value="MetI-like"/>
</dbReference>
<dbReference type="Pfam" id="PF00528">
    <property type="entry name" value="BPD_transp_1"/>
    <property type="match status" value="1"/>
</dbReference>
<dbReference type="GO" id="GO:0005886">
    <property type="term" value="C:plasma membrane"/>
    <property type="evidence" value="ECO:0007669"/>
    <property type="project" value="UniProtKB-SubCell"/>
</dbReference>
<feature type="transmembrane region" description="Helical" evidence="7">
    <location>
        <begin position="73"/>
        <end position="91"/>
    </location>
</feature>
<dbReference type="AlphaFoldDB" id="A0A1N7IVG5"/>
<evidence type="ECO:0000256" key="3">
    <source>
        <dbReference type="ARBA" id="ARBA00022475"/>
    </source>
</evidence>